<evidence type="ECO:0000313" key="4">
    <source>
        <dbReference type="Proteomes" id="UP001152049"/>
    </source>
</evidence>
<evidence type="ECO:0000313" key="3">
    <source>
        <dbReference type="EMBL" id="KAJ4263829.1"/>
    </source>
</evidence>
<dbReference type="OrthoDB" id="3438983at2759"/>
<protein>
    <recommendedName>
        <fullName evidence="2">DUF6590 domain-containing protein</fullName>
    </recommendedName>
</protein>
<dbReference type="Pfam" id="PF20233">
    <property type="entry name" value="DUF6590"/>
    <property type="match status" value="1"/>
</dbReference>
<proteinExistence type="predicted"/>
<name>A0A9W8S1U1_9HYPO</name>
<comment type="caution">
    <text evidence="3">The sequence shown here is derived from an EMBL/GenBank/DDBJ whole genome shotgun (WGS) entry which is preliminary data.</text>
</comment>
<dbReference type="AlphaFoldDB" id="A0A9W8S1U1"/>
<dbReference type="Proteomes" id="UP001152049">
    <property type="component" value="Unassembled WGS sequence"/>
</dbReference>
<dbReference type="EMBL" id="JAOQAZ010000009">
    <property type="protein sequence ID" value="KAJ4263829.1"/>
    <property type="molecule type" value="Genomic_DNA"/>
</dbReference>
<gene>
    <name evidence="3" type="ORF">NW762_005862</name>
</gene>
<feature type="region of interest" description="Disordered" evidence="1">
    <location>
        <begin position="106"/>
        <end position="139"/>
    </location>
</feature>
<accession>A0A9W8S1U1</accession>
<feature type="region of interest" description="Disordered" evidence="1">
    <location>
        <begin position="1"/>
        <end position="21"/>
    </location>
</feature>
<feature type="domain" description="DUF6590" evidence="2">
    <location>
        <begin position="192"/>
        <end position="290"/>
    </location>
</feature>
<evidence type="ECO:0000259" key="2">
    <source>
        <dbReference type="Pfam" id="PF20233"/>
    </source>
</evidence>
<dbReference type="InterPro" id="IPR046497">
    <property type="entry name" value="DUF6590"/>
</dbReference>
<keyword evidence="4" id="KW-1185">Reference proteome</keyword>
<sequence>MSPYQDYRVGKPAPHHNRGLIRDKGFNKSVKANIFARRAFSPSSPNRSSDDGNIAWLQAEQLDSPSLIVSALNAAAEEWECKGCSWKLRILAGKFNMNLSCKCTPTSHPATLTPEPDRENHLATPADSRASTPPPRGHNDIVSLRRLTLTHDAGNGDSFYGVHQAHLDLSLGESVTVHMRSTDQKYNKRELRPGTINSAPYHSQYRDNTVSTINFNTAVSGFGAVYSKYRKMIILEAWADHVVCLPIYSYNGKGLQNRQGMTEEYMDVRDAYEEYSEPGDTDDKPLQAIRSEDWPGRNTFITGKTVIKLTEKINHHIALKRSIEGKVEKADFQRMYNRYLEMVNAKALEVFGKPTESMTIIPH</sequence>
<reference evidence="3" key="1">
    <citation type="submission" date="2022-09" db="EMBL/GenBank/DDBJ databases">
        <title>Fusarium specimens isolated from Avocado Roots.</title>
        <authorList>
            <person name="Stajich J."/>
            <person name="Roper C."/>
            <person name="Heimlech-Rivalta G."/>
        </authorList>
    </citation>
    <scope>NUCLEOTIDE SEQUENCE</scope>
    <source>
        <strain evidence="3">CF00136</strain>
    </source>
</reference>
<evidence type="ECO:0000256" key="1">
    <source>
        <dbReference type="SAM" id="MobiDB-lite"/>
    </source>
</evidence>
<organism evidence="3 4">
    <name type="scientific">Fusarium torreyae</name>
    <dbReference type="NCBI Taxonomy" id="1237075"/>
    <lineage>
        <taxon>Eukaryota</taxon>
        <taxon>Fungi</taxon>
        <taxon>Dikarya</taxon>
        <taxon>Ascomycota</taxon>
        <taxon>Pezizomycotina</taxon>
        <taxon>Sordariomycetes</taxon>
        <taxon>Hypocreomycetidae</taxon>
        <taxon>Hypocreales</taxon>
        <taxon>Nectriaceae</taxon>
        <taxon>Fusarium</taxon>
    </lineage>
</organism>